<sequence>MASRRNIVIIGGSYGGISIAHYTMKHTINALPDKESYQVVLISASSQVMSRPACPRALISDDMFPQDKLFADIRSQFSQYPDGSFRFIQAAAEAVDHEARSVTYTVEAGTREELSFHALVVATGASSTSPLMGFNPNEASLKESWKKFRNALSSAKSIVVAGGGPTSIETAAELGDYLNGTSSSPQTAKVPITIISGTSQILPSLRPSLAKSAEQYLSKLGVRVLTSTRVMTVSPENAGRTITDLTSPSTLTLSNNETITTDLYIPAIGTTPNTSFLSPALLTPSSQIETNTATLRVSKAGPLIYAIGDCSSYARPAVHNILSAVPVLGNNLKRELLLAAGKSEGDVPQEKVFKEDKRESQLVPLGRSKGVGAMMGWRIPSFFVWLIKGRDYWLWTTGGLWSGKQWAKEA</sequence>
<dbReference type="EMBL" id="CAOQHR010000006">
    <property type="protein sequence ID" value="CAI6335978.1"/>
    <property type="molecule type" value="Genomic_DNA"/>
</dbReference>
<evidence type="ECO:0000256" key="2">
    <source>
        <dbReference type="ARBA" id="ARBA00022630"/>
    </source>
</evidence>
<evidence type="ECO:0000313" key="6">
    <source>
        <dbReference type="EMBL" id="CAI6335978.1"/>
    </source>
</evidence>
<dbReference type="GO" id="GO:0004174">
    <property type="term" value="F:electron-transferring-flavoprotein dehydrogenase activity"/>
    <property type="evidence" value="ECO:0007669"/>
    <property type="project" value="TreeGrafter"/>
</dbReference>
<keyword evidence="4" id="KW-0560">Oxidoreductase</keyword>
<dbReference type="PRINTS" id="PR00411">
    <property type="entry name" value="PNDRDTASEI"/>
</dbReference>
<gene>
    <name evidence="6" type="ORF">PDIGIT_LOCUS9066</name>
</gene>
<comment type="similarity">
    <text evidence="1">Belongs to the FAD-dependent oxidoreductase family.</text>
</comment>
<dbReference type="GO" id="GO:0005737">
    <property type="term" value="C:cytoplasm"/>
    <property type="evidence" value="ECO:0007669"/>
    <property type="project" value="TreeGrafter"/>
</dbReference>
<feature type="domain" description="FAD/NAD(P)-binding" evidence="5">
    <location>
        <begin position="6"/>
        <end position="312"/>
    </location>
</feature>
<organism evidence="6 7">
    <name type="scientific">Periconia digitata</name>
    <dbReference type="NCBI Taxonomy" id="1303443"/>
    <lineage>
        <taxon>Eukaryota</taxon>
        <taxon>Fungi</taxon>
        <taxon>Dikarya</taxon>
        <taxon>Ascomycota</taxon>
        <taxon>Pezizomycotina</taxon>
        <taxon>Dothideomycetes</taxon>
        <taxon>Pleosporomycetidae</taxon>
        <taxon>Pleosporales</taxon>
        <taxon>Massarineae</taxon>
        <taxon>Periconiaceae</taxon>
        <taxon>Periconia</taxon>
    </lineage>
</organism>
<evidence type="ECO:0000256" key="1">
    <source>
        <dbReference type="ARBA" id="ARBA00006442"/>
    </source>
</evidence>
<name>A0A9W4UGC5_9PLEO</name>
<dbReference type="GO" id="GO:0050660">
    <property type="term" value="F:flavin adenine dinucleotide binding"/>
    <property type="evidence" value="ECO:0007669"/>
    <property type="project" value="TreeGrafter"/>
</dbReference>
<accession>A0A9W4UGC5</accession>
<dbReference type="OrthoDB" id="202203at2759"/>
<dbReference type="Gene3D" id="3.50.50.100">
    <property type="match status" value="1"/>
</dbReference>
<keyword evidence="2" id="KW-0285">Flavoprotein</keyword>
<comment type="caution">
    <text evidence="6">The sequence shown here is derived from an EMBL/GenBank/DDBJ whole genome shotgun (WGS) entry which is preliminary data.</text>
</comment>
<dbReference type="PANTHER" id="PTHR43735:SF3">
    <property type="entry name" value="FERROPTOSIS SUPPRESSOR PROTEIN 1"/>
    <property type="match status" value="1"/>
</dbReference>
<evidence type="ECO:0000313" key="7">
    <source>
        <dbReference type="Proteomes" id="UP001152607"/>
    </source>
</evidence>
<reference evidence="6" key="1">
    <citation type="submission" date="2023-01" db="EMBL/GenBank/DDBJ databases">
        <authorList>
            <person name="Van Ghelder C."/>
            <person name="Rancurel C."/>
        </authorList>
    </citation>
    <scope>NUCLEOTIDE SEQUENCE</scope>
    <source>
        <strain evidence="6">CNCM I-4278</strain>
    </source>
</reference>
<dbReference type="PANTHER" id="PTHR43735">
    <property type="entry name" value="APOPTOSIS-INDUCING FACTOR 1"/>
    <property type="match status" value="1"/>
</dbReference>
<dbReference type="PRINTS" id="PR00368">
    <property type="entry name" value="FADPNR"/>
</dbReference>
<evidence type="ECO:0000259" key="5">
    <source>
        <dbReference type="Pfam" id="PF07992"/>
    </source>
</evidence>
<dbReference type="InterPro" id="IPR023753">
    <property type="entry name" value="FAD/NAD-binding_dom"/>
</dbReference>
<evidence type="ECO:0000256" key="4">
    <source>
        <dbReference type="ARBA" id="ARBA00023002"/>
    </source>
</evidence>
<dbReference type="AlphaFoldDB" id="A0A9W4UGC5"/>
<protein>
    <recommendedName>
        <fullName evidence="5">FAD/NAD(P)-binding domain-containing protein</fullName>
    </recommendedName>
</protein>
<evidence type="ECO:0000256" key="3">
    <source>
        <dbReference type="ARBA" id="ARBA00022827"/>
    </source>
</evidence>
<proteinExistence type="inferred from homology"/>
<dbReference type="SUPFAM" id="SSF51905">
    <property type="entry name" value="FAD/NAD(P)-binding domain"/>
    <property type="match status" value="1"/>
</dbReference>
<dbReference type="Pfam" id="PF07992">
    <property type="entry name" value="Pyr_redox_2"/>
    <property type="match status" value="1"/>
</dbReference>
<keyword evidence="7" id="KW-1185">Reference proteome</keyword>
<dbReference type="InterPro" id="IPR036188">
    <property type="entry name" value="FAD/NAD-bd_sf"/>
</dbReference>
<keyword evidence="3" id="KW-0274">FAD</keyword>
<dbReference type="Proteomes" id="UP001152607">
    <property type="component" value="Unassembled WGS sequence"/>
</dbReference>